<evidence type="ECO:0000256" key="2">
    <source>
        <dbReference type="ARBA" id="ARBA00023125"/>
    </source>
</evidence>
<dbReference type="EMBL" id="MCIF01000002">
    <property type="protein sequence ID" value="RAQ95697.1"/>
    <property type="molecule type" value="Genomic_DNA"/>
</dbReference>
<dbReference type="Pfam" id="PF00392">
    <property type="entry name" value="GntR"/>
    <property type="match status" value="1"/>
</dbReference>
<dbReference type="PROSITE" id="PS50949">
    <property type="entry name" value="HTH_GNTR"/>
    <property type="match status" value="1"/>
</dbReference>
<feature type="domain" description="HTH gntR-type" evidence="4">
    <location>
        <begin position="11"/>
        <end position="79"/>
    </location>
</feature>
<comment type="caution">
    <text evidence="5">The sequence shown here is derived from an EMBL/GenBank/DDBJ whole genome shotgun (WGS) entry which is preliminary data.</text>
</comment>
<dbReference type="CDD" id="cd07377">
    <property type="entry name" value="WHTH_GntR"/>
    <property type="match status" value="1"/>
</dbReference>
<evidence type="ECO:0000313" key="5">
    <source>
        <dbReference type="EMBL" id="RAQ95697.1"/>
    </source>
</evidence>
<evidence type="ECO:0000256" key="1">
    <source>
        <dbReference type="ARBA" id="ARBA00023015"/>
    </source>
</evidence>
<dbReference type="GO" id="GO:0003700">
    <property type="term" value="F:DNA-binding transcription factor activity"/>
    <property type="evidence" value="ECO:0007669"/>
    <property type="project" value="InterPro"/>
</dbReference>
<accession>A0A328VDQ2</accession>
<dbReference type="GO" id="GO:0003677">
    <property type="term" value="F:DNA binding"/>
    <property type="evidence" value="ECO:0007669"/>
    <property type="project" value="UniProtKB-KW"/>
</dbReference>
<proteinExistence type="predicted"/>
<protein>
    <submittedName>
        <fullName evidence="5">GntR family transcriptional regulator</fullName>
    </submittedName>
</protein>
<dbReference type="InterPro" id="IPR036388">
    <property type="entry name" value="WH-like_DNA-bd_sf"/>
</dbReference>
<organism evidence="5 6">
    <name type="scientific">Thermogemmatispora tikiterensis</name>
    <dbReference type="NCBI Taxonomy" id="1825093"/>
    <lineage>
        <taxon>Bacteria</taxon>
        <taxon>Bacillati</taxon>
        <taxon>Chloroflexota</taxon>
        <taxon>Ktedonobacteria</taxon>
        <taxon>Thermogemmatisporales</taxon>
        <taxon>Thermogemmatisporaceae</taxon>
        <taxon>Thermogemmatispora</taxon>
    </lineage>
</organism>
<dbReference type="Proteomes" id="UP000248706">
    <property type="component" value="Unassembled WGS sequence"/>
</dbReference>
<sequence>MLIFIEPESEKPIYQQIRDQIVEGIARGELLPGTGLPSIRQLAADFGINLHTVNKAYELLEREGFLQVRRKTGAVVQPRGRLAEDWEARLRTLLAEALAQGLPAEEILMRCQRVLATLTEREQPDR</sequence>
<keyword evidence="1" id="KW-0805">Transcription regulation</keyword>
<keyword evidence="2" id="KW-0238">DNA-binding</keyword>
<dbReference type="OrthoDB" id="163333at2"/>
<name>A0A328VDQ2_9CHLR</name>
<dbReference type="Gene3D" id="1.10.10.10">
    <property type="entry name" value="Winged helix-like DNA-binding domain superfamily/Winged helix DNA-binding domain"/>
    <property type="match status" value="1"/>
</dbReference>
<reference evidence="5 6" key="1">
    <citation type="submission" date="2016-08" db="EMBL/GenBank/DDBJ databases">
        <title>Analysis of Carbohydrate Active Enzymes in Thermogemmatispora T81 Reveals Carbohydrate Degradation Ability.</title>
        <authorList>
            <person name="Tomazini A."/>
            <person name="Lal S."/>
            <person name="Stott M."/>
            <person name="Henrissat B."/>
            <person name="Polikarpov I."/>
            <person name="Sparling R."/>
            <person name="Levin D.B."/>
        </authorList>
    </citation>
    <scope>NUCLEOTIDE SEQUENCE [LARGE SCALE GENOMIC DNA]</scope>
    <source>
        <strain evidence="5 6">T81</strain>
    </source>
</reference>
<keyword evidence="6" id="KW-1185">Reference proteome</keyword>
<dbReference type="AlphaFoldDB" id="A0A328VDQ2"/>
<keyword evidence="3" id="KW-0804">Transcription</keyword>
<evidence type="ECO:0000259" key="4">
    <source>
        <dbReference type="PROSITE" id="PS50949"/>
    </source>
</evidence>
<dbReference type="InterPro" id="IPR000524">
    <property type="entry name" value="Tscrpt_reg_HTH_GntR"/>
</dbReference>
<evidence type="ECO:0000313" key="6">
    <source>
        <dbReference type="Proteomes" id="UP000248706"/>
    </source>
</evidence>
<dbReference type="InterPro" id="IPR036390">
    <property type="entry name" value="WH_DNA-bd_sf"/>
</dbReference>
<dbReference type="RefSeq" id="WP_112428652.1">
    <property type="nucleotide sequence ID" value="NZ_MCIF01000002.1"/>
</dbReference>
<gene>
    <name evidence="5" type="ORF">A4R35_09140</name>
</gene>
<dbReference type="SMART" id="SM00345">
    <property type="entry name" value="HTH_GNTR"/>
    <property type="match status" value="1"/>
</dbReference>
<dbReference type="SUPFAM" id="SSF46785">
    <property type="entry name" value="Winged helix' DNA-binding domain"/>
    <property type="match status" value="1"/>
</dbReference>
<evidence type="ECO:0000256" key="3">
    <source>
        <dbReference type="ARBA" id="ARBA00023163"/>
    </source>
</evidence>
<dbReference type="PANTHER" id="PTHR38445">
    <property type="entry name" value="HTH-TYPE TRANSCRIPTIONAL REPRESSOR YTRA"/>
    <property type="match status" value="1"/>
</dbReference>
<dbReference type="PANTHER" id="PTHR38445:SF12">
    <property type="entry name" value="GNTR-FAMILY TRANSCRIPTIONAL REGULATOR"/>
    <property type="match status" value="1"/>
</dbReference>